<dbReference type="PROSITE" id="PS51915">
    <property type="entry name" value="ZAD"/>
    <property type="match status" value="1"/>
</dbReference>
<dbReference type="PANTHER" id="PTHR24379">
    <property type="entry name" value="KRAB AND ZINC FINGER DOMAIN-CONTAINING"/>
    <property type="match status" value="1"/>
</dbReference>
<dbReference type="FunFam" id="3.30.160.60:FF:000100">
    <property type="entry name" value="Zinc finger 45-like"/>
    <property type="match status" value="1"/>
</dbReference>
<dbReference type="SMART" id="SM00868">
    <property type="entry name" value="zf-AD"/>
    <property type="match status" value="1"/>
</dbReference>
<dbReference type="Gene3D" id="3.30.160.60">
    <property type="entry name" value="Classic Zinc Finger"/>
    <property type="match status" value="4"/>
</dbReference>
<feature type="compositionally biased region" description="Basic and acidic residues" evidence="7">
    <location>
        <begin position="199"/>
        <end position="213"/>
    </location>
</feature>
<evidence type="ECO:0000256" key="7">
    <source>
        <dbReference type="SAM" id="MobiDB-lite"/>
    </source>
</evidence>
<organism evidence="10 11">
    <name type="scientific">Anopheles epiroticus</name>
    <dbReference type="NCBI Taxonomy" id="199890"/>
    <lineage>
        <taxon>Eukaryota</taxon>
        <taxon>Metazoa</taxon>
        <taxon>Ecdysozoa</taxon>
        <taxon>Arthropoda</taxon>
        <taxon>Hexapoda</taxon>
        <taxon>Insecta</taxon>
        <taxon>Pterygota</taxon>
        <taxon>Neoptera</taxon>
        <taxon>Endopterygota</taxon>
        <taxon>Diptera</taxon>
        <taxon>Nematocera</taxon>
        <taxon>Culicoidea</taxon>
        <taxon>Culicidae</taxon>
        <taxon>Anophelinae</taxon>
        <taxon>Anopheles</taxon>
    </lineage>
</organism>
<dbReference type="VEuPathDB" id="VectorBase:AEPI007954"/>
<dbReference type="PROSITE" id="PS00028">
    <property type="entry name" value="ZINC_FINGER_C2H2_1"/>
    <property type="match status" value="6"/>
</dbReference>
<dbReference type="GO" id="GO:0008270">
    <property type="term" value="F:zinc ion binding"/>
    <property type="evidence" value="ECO:0007669"/>
    <property type="project" value="UniProtKB-UniRule"/>
</dbReference>
<protein>
    <recommendedName>
        <fullName evidence="12">Protein krueppel</fullName>
    </recommendedName>
</protein>
<feature type="region of interest" description="Disordered" evidence="7">
    <location>
        <begin position="199"/>
        <end position="224"/>
    </location>
</feature>
<dbReference type="InterPro" id="IPR013087">
    <property type="entry name" value="Znf_C2H2_type"/>
</dbReference>
<feature type="domain" description="C2H2-type" evidence="8">
    <location>
        <begin position="404"/>
        <end position="432"/>
    </location>
</feature>
<dbReference type="EnsemblMetazoa" id="AEPI007954-RA">
    <property type="protein sequence ID" value="AEPI007954-PA"/>
    <property type="gene ID" value="AEPI007954"/>
</dbReference>
<feature type="domain" description="C2H2-type" evidence="8">
    <location>
        <begin position="320"/>
        <end position="348"/>
    </location>
</feature>
<dbReference type="Pfam" id="PF12874">
    <property type="entry name" value="zf-met"/>
    <property type="match status" value="1"/>
</dbReference>
<dbReference type="InterPro" id="IPR012934">
    <property type="entry name" value="Znf_AD"/>
</dbReference>
<feature type="binding site" evidence="6">
    <location>
        <position position="57"/>
    </location>
    <ligand>
        <name>Zn(2+)</name>
        <dbReference type="ChEBI" id="CHEBI:29105"/>
    </ligand>
</feature>
<evidence type="ECO:0000259" key="8">
    <source>
        <dbReference type="PROSITE" id="PS50157"/>
    </source>
</evidence>
<feature type="region of interest" description="Disordered" evidence="7">
    <location>
        <begin position="162"/>
        <end position="181"/>
    </location>
</feature>
<evidence type="ECO:0000313" key="11">
    <source>
        <dbReference type="Proteomes" id="UP000075885"/>
    </source>
</evidence>
<dbReference type="Proteomes" id="UP000075885">
    <property type="component" value="Unassembled WGS sequence"/>
</dbReference>
<evidence type="ECO:0000256" key="5">
    <source>
        <dbReference type="PROSITE-ProRule" id="PRU00042"/>
    </source>
</evidence>
<feature type="domain" description="C2H2-type" evidence="8">
    <location>
        <begin position="291"/>
        <end position="314"/>
    </location>
</feature>
<reference evidence="11" key="1">
    <citation type="submission" date="2013-03" db="EMBL/GenBank/DDBJ databases">
        <title>The Genome Sequence of Anopheles epiroticus epiroticus2.</title>
        <authorList>
            <consortium name="The Broad Institute Genomics Platform"/>
            <person name="Neafsey D.E."/>
            <person name="Howell P."/>
            <person name="Walker B."/>
            <person name="Young S.K."/>
            <person name="Zeng Q."/>
            <person name="Gargeya S."/>
            <person name="Fitzgerald M."/>
            <person name="Haas B."/>
            <person name="Abouelleil A."/>
            <person name="Allen A.W."/>
            <person name="Alvarado L."/>
            <person name="Arachchi H.M."/>
            <person name="Berlin A.M."/>
            <person name="Chapman S.B."/>
            <person name="Gainer-Dewar J."/>
            <person name="Goldberg J."/>
            <person name="Griggs A."/>
            <person name="Gujja S."/>
            <person name="Hansen M."/>
            <person name="Howarth C."/>
            <person name="Imamovic A."/>
            <person name="Ireland A."/>
            <person name="Larimer J."/>
            <person name="McCowan C."/>
            <person name="Murphy C."/>
            <person name="Pearson M."/>
            <person name="Poon T.W."/>
            <person name="Priest M."/>
            <person name="Roberts A."/>
            <person name="Saif S."/>
            <person name="Shea T."/>
            <person name="Sisk P."/>
            <person name="Sykes S."/>
            <person name="Wortman J."/>
            <person name="Nusbaum C."/>
            <person name="Birren B."/>
        </authorList>
    </citation>
    <scope>NUCLEOTIDE SEQUENCE [LARGE SCALE GENOMIC DNA]</scope>
    <source>
        <strain evidence="11">Epiroticus2</strain>
    </source>
</reference>
<feature type="domain" description="C2H2-type" evidence="8">
    <location>
        <begin position="377"/>
        <end position="401"/>
    </location>
</feature>
<feature type="binding site" evidence="6">
    <location>
        <position position="11"/>
    </location>
    <ligand>
        <name>Zn(2+)</name>
        <dbReference type="ChEBI" id="CHEBI:29105"/>
    </ligand>
</feature>
<dbReference type="STRING" id="199890.A0A182PLY2"/>
<keyword evidence="2" id="KW-0677">Repeat</keyword>
<keyword evidence="4 6" id="KW-0862">Zinc</keyword>
<evidence type="ECO:0000256" key="6">
    <source>
        <dbReference type="PROSITE-ProRule" id="PRU01263"/>
    </source>
</evidence>
<keyword evidence="11" id="KW-1185">Reference proteome</keyword>
<accession>A0A182PLY2</accession>
<evidence type="ECO:0000256" key="4">
    <source>
        <dbReference type="ARBA" id="ARBA00022833"/>
    </source>
</evidence>
<proteinExistence type="predicted"/>
<dbReference type="Pfam" id="PF00096">
    <property type="entry name" value="zf-C2H2"/>
    <property type="match status" value="1"/>
</dbReference>
<dbReference type="PANTHER" id="PTHR24379:SF121">
    <property type="entry name" value="C2H2-TYPE DOMAIN-CONTAINING PROTEIN"/>
    <property type="match status" value="1"/>
</dbReference>
<evidence type="ECO:0000256" key="1">
    <source>
        <dbReference type="ARBA" id="ARBA00022723"/>
    </source>
</evidence>
<keyword evidence="1 6" id="KW-0479">Metal-binding</keyword>
<feature type="binding site" evidence="6">
    <location>
        <position position="14"/>
    </location>
    <ligand>
        <name>Zn(2+)</name>
        <dbReference type="ChEBI" id="CHEBI:29105"/>
    </ligand>
</feature>
<dbReference type="SUPFAM" id="SSF57667">
    <property type="entry name" value="beta-beta-alpha zinc fingers"/>
    <property type="match status" value="3"/>
</dbReference>
<sequence>MAIREQYETVCRFCLNQDQDQLIPLRAITACSISLEDLERFTGIEVVEEESKLYVSCGDCHLTLLSSLSFRNTCLANDKYFKELCLSAEEYIDSPCDEGKDVALEVPQETVSEIEFVVLNNRKGRNVTIKEETLPTIQTRSALKREQADSVNNDYCANGVEIGEPFSSDDEQDGQNQTTPRVILDKDKLFAESMRLIREAQQRSEHEEERVDTEGDDSDSNNAPLHIKRRSRTARDQLCDICGKVVHKLSDHITIHTKELRYACPHCPVRMANHGNLYRHVQAVHLKKVIKTCEICGKGFTSTGSHKSHMQAEHGIGQTYECKLCPKTFRHPGNYRVHFIRCHSEERKFTCAICGKQFKEKRDHRNHQRVHSDAKPFICSQCPKGFKSDYARKTHELTHSGAVFKCAHCKKSYRYKCLLSIHMKKVHSEIKAE</sequence>
<dbReference type="InterPro" id="IPR036236">
    <property type="entry name" value="Znf_C2H2_sf"/>
</dbReference>
<feature type="domain" description="C2H2-type" evidence="8">
    <location>
        <begin position="349"/>
        <end position="376"/>
    </location>
</feature>
<evidence type="ECO:0000256" key="2">
    <source>
        <dbReference type="ARBA" id="ARBA00022737"/>
    </source>
</evidence>
<evidence type="ECO:0000313" key="10">
    <source>
        <dbReference type="EnsemblMetazoa" id="AEPI007954-PA"/>
    </source>
</evidence>
<reference evidence="10" key="2">
    <citation type="submission" date="2020-05" db="UniProtKB">
        <authorList>
            <consortium name="EnsemblMetazoa"/>
        </authorList>
    </citation>
    <scope>IDENTIFICATION</scope>
    <source>
        <strain evidence="10">Epiroticus2</strain>
    </source>
</reference>
<dbReference type="Pfam" id="PF07776">
    <property type="entry name" value="zf-AD"/>
    <property type="match status" value="1"/>
</dbReference>
<name>A0A182PLY2_9DIPT</name>
<feature type="domain" description="ZAD" evidence="9">
    <location>
        <begin position="9"/>
        <end position="84"/>
    </location>
</feature>
<evidence type="ECO:0008006" key="12">
    <source>
        <dbReference type="Google" id="ProtNLM"/>
    </source>
</evidence>
<dbReference type="SMART" id="SM00355">
    <property type="entry name" value="ZnF_C2H2"/>
    <property type="match status" value="7"/>
</dbReference>
<evidence type="ECO:0000259" key="9">
    <source>
        <dbReference type="PROSITE" id="PS51915"/>
    </source>
</evidence>
<evidence type="ECO:0000256" key="3">
    <source>
        <dbReference type="ARBA" id="ARBA00022771"/>
    </source>
</evidence>
<keyword evidence="3 5" id="KW-0863">Zinc-finger</keyword>
<dbReference type="GO" id="GO:0005634">
    <property type="term" value="C:nucleus"/>
    <property type="evidence" value="ECO:0007669"/>
    <property type="project" value="InterPro"/>
</dbReference>
<dbReference type="AlphaFoldDB" id="A0A182PLY2"/>
<feature type="binding site" evidence="6">
    <location>
        <position position="60"/>
    </location>
    <ligand>
        <name>Zn(2+)</name>
        <dbReference type="ChEBI" id="CHEBI:29105"/>
    </ligand>
</feature>
<dbReference type="PROSITE" id="PS50157">
    <property type="entry name" value="ZINC_FINGER_C2H2_2"/>
    <property type="match status" value="5"/>
</dbReference>